<dbReference type="GO" id="GO:0009847">
    <property type="term" value="P:spore germination"/>
    <property type="evidence" value="ECO:0007669"/>
    <property type="project" value="InterPro"/>
</dbReference>
<sequence>MKVGWMMRSFICICCLMLLTSCWNSRELNNLGIVTGIGVDKVPNKEEYHVTFQIVNPSSTATSAGASTGQPTVTIYSSTDRTIFGAFRKTSKKAARQMFFAHTQLLVLGESTVKSGIDGIFDIFERSHELRLNTNVIVARDTEASSILKLLLPVESLPAIGIIKKSKNTARIYGESRDINVFELINGLSGEGSVVISGARILGDAEEGTKKSGMEQTKVKALVTMSGLSVLKKGVFQGWLDGPLARGALWVQNEINETSINVDSNEVKDSIAVNINYSKTKIKIELRNKVPVIHVNVVEEGTLSEAQSYIELSDREVIVQLEQQVALKTKQEITQALQAAQTMKCDIFNFGNELKRTNPKAWETVKDDWESVFAEAEVDVSVEAYIRSVGMRLEPKLLKEK</sequence>
<evidence type="ECO:0000256" key="2">
    <source>
        <dbReference type="ARBA" id="ARBA00007886"/>
    </source>
</evidence>
<comment type="similarity">
    <text evidence="2">Belongs to the GerABKC lipoprotein family.</text>
</comment>
<organism evidence="10 11">
    <name type="scientific">Paenibacillus odorifer</name>
    <dbReference type="NCBI Taxonomy" id="189426"/>
    <lineage>
        <taxon>Bacteria</taxon>
        <taxon>Bacillati</taxon>
        <taxon>Bacillota</taxon>
        <taxon>Bacilli</taxon>
        <taxon>Bacillales</taxon>
        <taxon>Paenibacillaceae</taxon>
        <taxon>Paenibacillus</taxon>
    </lineage>
</organism>
<dbReference type="Pfam" id="PF25198">
    <property type="entry name" value="Spore_GerAC_N"/>
    <property type="match status" value="1"/>
</dbReference>
<dbReference type="PANTHER" id="PTHR35789">
    <property type="entry name" value="SPORE GERMINATION PROTEIN B3"/>
    <property type="match status" value="1"/>
</dbReference>
<comment type="subcellular location">
    <subcellularLocation>
        <location evidence="1">Membrane</location>
        <topology evidence="1">Lipid-anchor</topology>
    </subcellularLocation>
</comment>
<dbReference type="InterPro" id="IPR057336">
    <property type="entry name" value="GerAC_N"/>
</dbReference>
<feature type="domain" description="Spore germination protein N-terminal" evidence="9">
    <location>
        <begin position="24"/>
        <end position="197"/>
    </location>
</feature>
<proteinExistence type="inferred from homology"/>
<dbReference type="NCBIfam" id="TIGR02887">
    <property type="entry name" value="spore_ger_x_C"/>
    <property type="match status" value="1"/>
</dbReference>
<evidence type="ECO:0000256" key="7">
    <source>
        <dbReference type="ARBA" id="ARBA00023288"/>
    </source>
</evidence>
<evidence type="ECO:0000256" key="6">
    <source>
        <dbReference type="ARBA" id="ARBA00023139"/>
    </source>
</evidence>
<dbReference type="InterPro" id="IPR038501">
    <property type="entry name" value="Spore_GerAC_C_sf"/>
</dbReference>
<dbReference type="Gene3D" id="6.20.190.10">
    <property type="entry name" value="Nutrient germinant receptor protein C, domain 1"/>
    <property type="match status" value="1"/>
</dbReference>
<dbReference type="PANTHER" id="PTHR35789:SF1">
    <property type="entry name" value="SPORE GERMINATION PROTEIN B3"/>
    <property type="match status" value="1"/>
</dbReference>
<comment type="caution">
    <text evidence="10">The sequence shown here is derived from an EMBL/GenBank/DDBJ whole genome shotgun (WGS) entry which is preliminary data.</text>
</comment>
<evidence type="ECO:0000256" key="5">
    <source>
        <dbReference type="ARBA" id="ARBA00023136"/>
    </source>
</evidence>
<dbReference type="KEGG" id="pod:PODO_21065"/>
<accession>A0A1R0WXJ2</accession>
<keyword evidence="6" id="KW-0564">Palmitate</keyword>
<reference evidence="10 11" key="1">
    <citation type="submission" date="2016-10" db="EMBL/GenBank/DDBJ databases">
        <title>Paenibacillus species isolates.</title>
        <authorList>
            <person name="Beno S.M."/>
        </authorList>
    </citation>
    <scope>NUCLEOTIDE SEQUENCE [LARGE SCALE GENOMIC DNA]</scope>
    <source>
        <strain evidence="10 11">FSL H7-0604</strain>
    </source>
</reference>
<dbReference type="AlphaFoldDB" id="A0A1R0WXJ2"/>
<evidence type="ECO:0000313" key="11">
    <source>
        <dbReference type="Proteomes" id="UP000187465"/>
    </source>
</evidence>
<name>A0A1R0WXJ2_9BACL</name>
<evidence type="ECO:0000256" key="4">
    <source>
        <dbReference type="ARBA" id="ARBA00022729"/>
    </source>
</evidence>
<dbReference type="RefSeq" id="WP_038572463.1">
    <property type="nucleotide sequence ID" value="NZ_CP009428.1"/>
</dbReference>
<dbReference type="Pfam" id="PF05504">
    <property type="entry name" value="Spore_GerAC"/>
    <property type="match status" value="1"/>
</dbReference>
<dbReference type="EMBL" id="MKQP01000056">
    <property type="protein sequence ID" value="OMD23598.1"/>
    <property type="molecule type" value="Genomic_DNA"/>
</dbReference>
<keyword evidence="4" id="KW-0732">Signal</keyword>
<dbReference type="PROSITE" id="PS51257">
    <property type="entry name" value="PROKAR_LIPOPROTEIN"/>
    <property type="match status" value="1"/>
</dbReference>
<evidence type="ECO:0000256" key="3">
    <source>
        <dbReference type="ARBA" id="ARBA00022544"/>
    </source>
</evidence>
<feature type="domain" description="Spore germination GerAC-like C-terminal" evidence="8">
    <location>
        <begin position="226"/>
        <end position="390"/>
    </location>
</feature>
<dbReference type="GeneID" id="31572653"/>
<keyword evidence="3" id="KW-0309">Germination</keyword>
<keyword evidence="7" id="KW-0449">Lipoprotein</keyword>
<evidence type="ECO:0000259" key="9">
    <source>
        <dbReference type="Pfam" id="PF25198"/>
    </source>
</evidence>
<dbReference type="Gene3D" id="3.30.300.210">
    <property type="entry name" value="Nutrient germinant receptor protein C, domain 3"/>
    <property type="match status" value="1"/>
</dbReference>
<protein>
    <submittedName>
        <fullName evidence="10">Uncharacterized protein</fullName>
    </submittedName>
</protein>
<keyword evidence="5" id="KW-0472">Membrane</keyword>
<dbReference type="InterPro" id="IPR046953">
    <property type="entry name" value="Spore_GerAC-like_C"/>
</dbReference>
<evidence type="ECO:0000259" key="8">
    <source>
        <dbReference type="Pfam" id="PF05504"/>
    </source>
</evidence>
<dbReference type="GO" id="GO:0016020">
    <property type="term" value="C:membrane"/>
    <property type="evidence" value="ECO:0007669"/>
    <property type="project" value="UniProtKB-SubCell"/>
</dbReference>
<evidence type="ECO:0000256" key="1">
    <source>
        <dbReference type="ARBA" id="ARBA00004635"/>
    </source>
</evidence>
<evidence type="ECO:0000313" key="10">
    <source>
        <dbReference type="EMBL" id="OMD23598.1"/>
    </source>
</evidence>
<dbReference type="InterPro" id="IPR008844">
    <property type="entry name" value="Spore_GerAC-like"/>
</dbReference>
<dbReference type="Proteomes" id="UP000187465">
    <property type="component" value="Unassembled WGS sequence"/>
</dbReference>
<gene>
    <name evidence="10" type="ORF">BJP51_05340</name>
</gene>